<evidence type="ECO:0000313" key="5">
    <source>
        <dbReference type="Proteomes" id="UP001153069"/>
    </source>
</evidence>
<dbReference type="InterPro" id="IPR009011">
    <property type="entry name" value="Man6P_isomerase_rcpt-bd_dom_sf"/>
</dbReference>
<dbReference type="GO" id="GO:0030968">
    <property type="term" value="P:endoplasmic reticulum unfolded protein response"/>
    <property type="evidence" value="ECO:0007669"/>
    <property type="project" value="InterPro"/>
</dbReference>
<dbReference type="GO" id="GO:0030970">
    <property type="term" value="P:retrograde protein transport, ER to cytosol"/>
    <property type="evidence" value="ECO:0007669"/>
    <property type="project" value="TreeGrafter"/>
</dbReference>
<feature type="domain" description="Protein OS9-like" evidence="3">
    <location>
        <begin position="208"/>
        <end position="294"/>
    </location>
</feature>
<reference evidence="4" key="1">
    <citation type="submission" date="2020-06" db="EMBL/GenBank/DDBJ databases">
        <authorList>
            <consortium name="Plant Systems Biology data submission"/>
        </authorList>
    </citation>
    <scope>NUCLEOTIDE SEQUENCE</scope>
    <source>
        <strain evidence="4">D6</strain>
    </source>
</reference>
<feature type="compositionally biased region" description="Acidic residues" evidence="1">
    <location>
        <begin position="377"/>
        <end position="388"/>
    </location>
</feature>
<dbReference type="PANTHER" id="PTHR15414">
    <property type="entry name" value="OS-9-RELATED"/>
    <property type="match status" value="1"/>
</dbReference>
<name>A0A9N8HWT4_9STRA</name>
<dbReference type="InterPro" id="IPR045149">
    <property type="entry name" value="OS-9-like"/>
</dbReference>
<proteinExistence type="predicted"/>
<protein>
    <recommendedName>
        <fullName evidence="3">Protein OS9-like domain-containing protein</fullName>
    </recommendedName>
</protein>
<evidence type="ECO:0000259" key="3">
    <source>
        <dbReference type="Pfam" id="PF07915"/>
    </source>
</evidence>
<keyword evidence="2" id="KW-0732">Signal</keyword>
<dbReference type="OrthoDB" id="448954at2759"/>
<evidence type="ECO:0000256" key="2">
    <source>
        <dbReference type="SAM" id="SignalP"/>
    </source>
</evidence>
<dbReference type="EMBL" id="CAICTM010002036">
    <property type="protein sequence ID" value="CAB9527650.1"/>
    <property type="molecule type" value="Genomic_DNA"/>
</dbReference>
<dbReference type="PANTHER" id="PTHR15414:SF0">
    <property type="entry name" value="ENDOPLASMIC RETICULUM LECTIN 1"/>
    <property type="match status" value="1"/>
</dbReference>
<sequence>MKKSYRYWRQSFRLFFRFYIFLFCSGQPQARPFQRDDEYNEEVLDPISIYGSPYGGYSRATQSRLASLPLKLPDQVLRDNDALDDEVQYWEIADGLGRNYACRAYNEDDLEPESMKDSMFQVPTARTSVDVENQKNRDVAFRAARVLGHGRRKVDPALHDLEDSYVNEEGLDDEDDFGPDEERTLDDRTINEFTILDIEQKVDVLDNVCVQKRIGYWTYEWCWEGKIHRFHLNVPPQDADNNKRIKVERVSLLGYHDNRKIRVPSEDYPSAYKREPEAEPMGWIKERYTGGDRCKEAGNRKYKVIVNIRCCTEKETRSYSSTTLVKGTPTDIALAALTRIREDPNRPCRYIMDVCTPVLCEETDVYDIYEQIDELGLEDDVVSDDDNDDDKRRHKSDGQSPLNH</sequence>
<keyword evidence="5" id="KW-1185">Reference proteome</keyword>
<dbReference type="AlphaFoldDB" id="A0A9N8HWT4"/>
<dbReference type="InterPro" id="IPR012913">
    <property type="entry name" value="OS9-like_dom"/>
</dbReference>
<feature type="region of interest" description="Disordered" evidence="1">
    <location>
        <begin position="377"/>
        <end position="404"/>
    </location>
</feature>
<feature type="signal peptide" evidence="2">
    <location>
        <begin position="1"/>
        <end position="26"/>
    </location>
</feature>
<accession>A0A9N8HWT4</accession>
<gene>
    <name evidence="4" type="ORF">SEMRO_2038_G312110.1</name>
</gene>
<dbReference type="Proteomes" id="UP001153069">
    <property type="component" value="Unassembled WGS sequence"/>
</dbReference>
<dbReference type="Pfam" id="PF07915">
    <property type="entry name" value="PRKCSH"/>
    <property type="match status" value="1"/>
</dbReference>
<evidence type="ECO:0000256" key="1">
    <source>
        <dbReference type="SAM" id="MobiDB-lite"/>
    </source>
</evidence>
<dbReference type="GO" id="GO:0005788">
    <property type="term" value="C:endoplasmic reticulum lumen"/>
    <property type="evidence" value="ECO:0007669"/>
    <property type="project" value="TreeGrafter"/>
</dbReference>
<organism evidence="4 5">
    <name type="scientific">Seminavis robusta</name>
    <dbReference type="NCBI Taxonomy" id="568900"/>
    <lineage>
        <taxon>Eukaryota</taxon>
        <taxon>Sar</taxon>
        <taxon>Stramenopiles</taxon>
        <taxon>Ochrophyta</taxon>
        <taxon>Bacillariophyta</taxon>
        <taxon>Bacillariophyceae</taxon>
        <taxon>Bacillariophycidae</taxon>
        <taxon>Naviculales</taxon>
        <taxon>Naviculaceae</taxon>
        <taxon>Seminavis</taxon>
    </lineage>
</organism>
<feature type="chain" id="PRO_5040289242" description="Protein OS9-like domain-containing protein" evidence="2">
    <location>
        <begin position="27"/>
        <end position="404"/>
    </location>
</feature>
<comment type="caution">
    <text evidence="4">The sequence shown here is derived from an EMBL/GenBank/DDBJ whole genome shotgun (WGS) entry which is preliminary data.</text>
</comment>
<evidence type="ECO:0000313" key="4">
    <source>
        <dbReference type="EMBL" id="CAB9527650.1"/>
    </source>
</evidence>
<dbReference type="Gene3D" id="2.70.130.10">
    <property type="entry name" value="Mannose-6-phosphate receptor binding domain"/>
    <property type="match status" value="1"/>
</dbReference>